<organism evidence="1 2">
    <name type="scientific">Podospora aff. communis PSN243</name>
    <dbReference type="NCBI Taxonomy" id="3040156"/>
    <lineage>
        <taxon>Eukaryota</taxon>
        <taxon>Fungi</taxon>
        <taxon>Dikarya</taxon>
        <taxon>Ascomycota</taxon>
        <taxon>Pezizomycotina</taxon>
        <taxon>Sordariomycetes</taxon>
        <taxon>Sordariomycetidae</taxon>
        <taxon>Sordariales</taxon>
        <taxon>Podosporaceae</taxon>
        <taxon>Podospora</taxon>
    </lineage>
</organism>
<dbReference type="EMBL" id="MU865958">
    <property type="protein sequence ID" value="KAK4446331.1"/>
    <property type="molecule type" value="Genomic_DNA"/>
</dbReference>
<keyword evidence="2" id="KW-1185">Reference proteome</keyword>
<accession>A0AAV9GH43</accession>
<sequence length="297" mass="34722">MANANMINLGLGQQRRRPRAYSIIENPVVVEPEPWVTDYARIAASRSQDGLERSNPSFFDPTIREKENLLPTPDRPSTIRMDRLPFSQPDTFAVFSTIRETQEKRNAAWSLINLARGRRQMPQGRSEDLGAELKWRLEVCEEYINKHWQFGDQDEVYEFVPRLADTSSQKQRRLRHYRRRMFAQVMSADVPDEDERNLWLDASDEEVEQRLRDFVDITCDGNEDRANAMLRSREGFLNQVEVSQIEPPRPMVRMTVLPPTTPTPEGFFTNLRPDVSYSAPRPMGQRRMKQASMLMFR</sequence>
<reference evidence="1" key="1">
    <citation type="journal article" date="2023" name="Mol. Phylogenet. Evol.">
        <title>Genome-scale phylogeny and comparative genomics of the fungal order Sordariales.</title>
        <authorList>
            <person name="Hensen N."/>
            <person name="Bonometti L."/>
            <person name="Westerberg I."/>
            <person name="Brannstrom I.O."/>
            <person name="Guillou S."/>
            <person name="Cros-Aarteil S."/>
            <person name="Calhoun S."/>
            <person name="Haridas S."/>
            <person name="Kuo A."/>
            <person name="Mondo S."/>
            <person name="Pangilinan J."/>
            <person name="Riley R."/>
            <person name="LaButti K."/>
            <person name="Andreopoulos B."/>
            <person name="Lipzen A."/>
            <person name="Chen C."/>
            <person name="Yan M."/>
            <person name="Daum C."/>
            <person name="Ng V."/>
            <person name="Clum A."/>
            <person name="Steindorff A."/>
            <person name="Ohm R.A."/>
            <person name="Martin F."/>
            <person name="Silar P."/>
            <person name="Natvig D.O."/>
            <person name="Lalanne C."/>
            <person name="Gautier V."/>
            <person name="Ament-Velasquez S.L."/>
            <person name="Kruys A."/>
            <person name="Hutchinson M.I."/>
            <person name="Powell A.J."/>
            <person name="Barry K."/>
            <person name="Miller A.N."/>
            <person name="Grigoriev I.V."/>
            <person name="Debuchy R."/>
            <person name="Gladieux P."/>
            <person name="Hiltunen Thoren M."/>
            <person name="Johannesson H."/>
        </authorList>
    </citation>
    <scope>NUCLEOTIDE SEQUENCE</scope>
    <source>
        <strain evidence="1">PSN243</strain>
    </source>
</reference>
<name>A0AAV9GH43_9PEZI</name>
<gene>
    <name evidence="1" type="ORF">QBC34DRAFT_411903</name>
</gene>
<evidence type="ECO:0000313" key="2">
    <source>
        <dbReference type="Proteomes" id="UP001321760"/>
    </source>
</evidence>
<proteinExistence type="predicted"/>
<comment type="caution">
    <text evidence="1">The sequence shown here is derived from an EMBL/GenBank/DDBJ whole genome shotgun (WGS) entry which is preliminary data.</text>
</comment>
<protein>
    <submittedName>
        <fullName evidence="1">Uncharacterized protein</fullName>
    </submittedName>
</protein>
<reference evidence="1" key="2">
    <citation type="submission" date="2023-05" db="EMBL/GenBank/DDBJ databases">
        <authorList>
            <consortium name="Lawrence Berkeley National Laboratory"/>
            <person name="Steindorff A."/>
            <person name="Hensen N."/>
            <person name="Bonometti L."/>
            <person name="Westerberg I."/>
            <person name="Brannstrom I.O."/>
            <person name="Guillou S."/>
            <person name="Cros-Aarteil S."/>
            <person name="Calhoun S."/>
            <person name="Haridas S."/>
            <person name="Kuo A."/>
            <person name="Mondo S."/>
            <person name="Pangilinan J."/>
            <person name="Riley R."/>
            <person name="Labutti K."/>
            <person name="Andreopoulos B."/>
            <person name="Lipzen A."/>
            <person name="Chen C."/>
            <person name="Yanf M."/>
            <person name="Daum C."/>
            <person name="Ng V."/>
            <person name="Clum A."/>
            <person name="Ohm R."/>
            <person name="Martin F."/>
            <person name="Silar P."/>
            <person name="Natvig D."/>
            <person name="Lalanne C."/>
            <person name="Gautier V."/>
            <person name="Ament-Velasquez S.L."/>
            <person name="Kruys A."/>
            <person name="Hutchinson M.I."/>
            <person name="Powell A.J."/>
            <person name="Barry K."/>
            <person name="Miller A.N."/>
            <person name="Grigoriev I.V."/>
            <person name="Debuchy R."/>
            <person name="Gladieux P."/>
            <person name="Thoren M.H."/>
            <person name="Johannesson H."/>
        </authorList>
    </citation>
    <scope>NUCLEOTIDE SEQUENCE</scope>
    <source>
        <strain evidence="1">PSN243</strain>
    </source>
</reference>
<dbReference type="Proteomes" id="UP001321760">
    <property type="component" value="Unassembled WGS sequence"/>
</dbReference>
<dbReference type="AlphaFoldDB" id="A0AAV9GH43"/>
<evidence type="ECO:0000313" key="1">
    <source>
        <dbReference type="EMBL" id="KAK4446331.1"/>
    </source>
</evidence>